<dbReference type="VEuPathDB" id="CryptoDB:Cvel_6736"/>
<dbReference type="InterPro" id="IPR012337">
    <property type="entry name" value="RNaseH-like_sf"/>
</dbReference>
<proteinExistence type="predicted"/>
<evidence type="ECO:0000256" key="1">
    <source>
        <dbReference type="SAM" id="MobiDB-lite"/>
    </source>
</evidence>
<gene>
    <name evidence="2" type="ORF">Cvel_6736</name>
</gene>
<dbReference type="PANTHER" id="PTHR40866">
    <property type="entry name" value="BED-TYPE DOMAIN-CONTAINING PROTEIN"/>
    <property type="match status" value="1"/>
</dbReference>
<name>A0A0G4HG53_9ALVE</name>
<dbReference type="AlphaFoldDB" id="A0A0G4HG53"/>
<accession>A0A0G4HG53</accession>
<feature type="compositionally biased region" description="Basic and acidic residues" evidence="1">
    <location>
        <begin position="329"/>
        <end position="346"/>
    </location>
</feature>
<organism evidence="2">
    <name type="scientific">Chromera velia CCMP2878</name>
    <dbReference type="NCBI Taxonomy" id="1169474"/>
    <lineage>
        <taxon>Eukaryota</taxon>
        <taxon>Sar</taxon>
        <taxon>Alveolata</taxon>
        <taxon>Colpodellida</taxon>
        <taxon>Chromeraceae</taxon>
        <taxon>Chromera</taxon>
    </lineage>
</organism>
<feature type="region of interest" description="Disordered" evidence="1">
    <location>
        <begin position="329"/>
        <end position="358"/>
    </location>
</feature>
<protein>
    <recommendedName>
        <fullName evidence="3">DUF659 domain-containing protein</fullName>
    </recommendedName>
</protein>
<sequence>MEGTTYKTIKDVMMKLAYLVEIEIKREVATADAKALLMDGWEGAQSTHYLGVFLRYQVKEGDKFVMKTPLIGLVPHLDETEADTPAHINLVKAMLWLHDLKLQVADINTVAADNTPLNKKFARECCRPFLGCNSHKLNLAIQALFDAYDPILDKVKQIMILDYLKGQKARAYLRKYTALAPLFSNAPRWTIKFNMVNRFFELYKHVMGDPNLRSKVMAKRLQLVEGEEATLQSLQSIFRKLHSVMVVLQGKDITMDTARTLFDSALQLVMDSDLWNNDVKKKFEKYVTSDARKNEYEDPHFETAVVKVIKQRAGAVVYFSRQEKDTMNKGKWLLEDREEEPKEPSSSRHQARASVESDGGNFAARALKNAAATRLEETLNARSPYKDPSFLPGTTCLVKRLFSHAKLIQSDKRQSMDPSTLEMIAFLKINRSYWDIDTVAEAMKPQIQLSERIGSEQFDQRAY</sequence>
<evidence type="ECO:0000313" key="2">
    <source>
        <dbReference type="EMBL" id="CEM43086.1"/>
    </source>
</evidence>
<evidence type="ECO:0008006" key="3">
    <source>
        <dbReference type="Google" id="ProtNLM"/>
    </source>
</evidence>
<dbReference type="PANTHER" id="PTHR40866:SF1">
    <property type="entry name" value="BED-TYPE DOMAIN-CONTAINING PROTEIN"/>
    <property type="match status" value="1"/>
</dbReference>
<reference evidence="2" key="1">
    <citation type="submission" date="2014-11" db="EMBL/GenBank/DDBJ databases">
        <authorList>
            <person name="Otto D Thomas"/>
            <person name="Naeem Raeece"/>
        </authorList>
    </citation>
    <scope>NUCLEOTIDE SEQUENCE</scope>
</reference>
<dbReference type="SUPFAM" id="SSF53098">
    <property type="entry name" value="Ribonuclease H-like"/>
    <property type="match status" value="1"/>
</dbReference>
<dbReference type="EMBL" id="CDMZ01002608">
    <property type="protein sequence ID" value="CEM43086.1"/>
    <property type="molecule type" value="Genomic_DNA"/>
</dbReference>